<dbReference type="InterPro" id="IPR007411">
    <property type="entry name" value="EpmC"/>
</dbReference>
<sequence>MLGYEEGRFDVSELIQLFDNTFFEKYNTRLVRGGDEPLYLPAGKETDYAQIIFAHGYFSSALHEIAHWCIAGPERRKQVDYGYWYAPDGRNAEQQAKFEAVEVLPQAIEWAYCLACGLKFNVSIDNLNGEQGDVLAFKSSVAYKLSQLLTHGFPERAEMFLEVLRMHYFPACISKPLTRAQRLYANSVETSFT</sequence>
<keyword evidence="2" id="KW-1185">Reference proteome</keyword>
<reference evidence="1" key="1">
    <citation type="submission" date="2022-07" db="EMBL/GenBank/DDBJ databases">
        <title>Characterization of the Novel Bacterium Alteromonas immobilis LMIT006 and Alteromonas gregis LMIT007.</title>
        <authorList>
            <person name="Lin X."/>
        </authorList>
    </citation>
    <scope>NUCLEOTIDE SEQUENCE</scope>
    <source>
        <strain evidence="1">LMIT007</strain>
    </source>
</reference>
<proteinExistence type="predicted"/>
<dbReference type="AlphaFoldDB" id="A0AA42BKQ4"/>
<comment type="caution">
    <text evidence="1">The sequence shown here is derived from an EMBL/GenBank/DDBJ whole genome shotgun (WGS) entry which is preliminary data.</text>
</comment>
<keyword evidence="1" id="KW-0251">Elongation factor</keyword>
<organism evidence="1 2">
    <name type="scientific">Opacimonas viscosa</name>
    <dbReference type="NCBI Taxonomy" id="2961944"/>
    <lineage>
        <taxon>Bacteria</taxon>
        <taxon>Pseudomonadati</taxon>
        <taxon>Pseudomonadota</taxon>
        <taxon>Gammaproteobacteria</taxon>
        <taxon>Alteromonadales</taxon>
        <taxon>Alteromonadaceae</taxon>
        <taxon>Opacimonas</taxon>
    </lineage>
</organism>
<evidence type="ECO:0000313" key="1">
    <source>
        <dbReference type="EMBL" id="MCP3428033.1"/>
    </source>
</evidence>
<dbReference type="GO" id="GO:0003746">
    <property type="term" value="F:translation elongation factor activity"/>
    <property type="evidence" value="ECO:0007669"/>
    <property type="project" value="UniProtKB-KW"/>
</dbReference>
<dbReference type="Proteomes" id="UP001165413">
    <property type="component" value="Unassembled WGS sequence"/>
</dbReference>
<accession>A0AA42BKQ4</accession>
<protein>
    <submittedName>
        <fullName evidence="1">Elongation factor P hydroxylase</fullName>
    </submittedName>
</protein>
<dbReference type="RefSeq" id="WP_254098985.1">
    <property type="nucleotide sequence ID" value="NZ_JANATA010000004.1"/>
</dbReference>
<name>A0AA42BKQ4_9ALTE</name>
<gene>
    <name evidence="1" type="ORF">NLF92_03615</name>
</gene>
<keyword evidence="1" id="KW-0648">Protein biosynthesis</keyword>
<dbReference type="Pfam" id="PF04315">
    <property type="entry name" value="EpmC"/>
    <property type="match status" value="1"/>
</dbReference>
<dbReference type="EMBL" id="JANATA010000004">
    <property type="protein sequence ID" value="MCP3428033.1"/>
    <property type="molecule type" value="Genomic_DNA"/>
</dbReference>
<evidence type="ECO:0000313" key="2">
    <source>
        <dbReference type="Proteomes" id="UP001165413"/>
    </source>
</evidence>